<dbReference type="PANTHER" id="PTHR30024">
    <property type="entry name" value="ALIPHATIC SULFONATES-BINDING PROTEIN-RELATED"/>
    <property type="match status" value="1"/>
</dbReference>
<proteinExistence type="predicted"/>
<sequence length="381" mass="41291">MKKKILALITCAVLALTTLTGCGKTVESGKTPAKGENTATEKLPELTIAWGNELHTGILNVLGPKAEDFKKQGVYLNPLSDDKYELIENGKKLAIMNYIPTKGGSETANMLSQKNLDYGLCSSTAIMSAVDNGAAVKLITPFQSNGIALVFPPKSNLKSWEDVKKYIVESKTPVKIGYHSPVSAPRIVMEAVLKNEGIKVTEDPSDSTAQVILVDLKGSSNLLPSLASKQVDAWVGPSHHPEAAEDKGVGEIAITLKNFPPVGSWDDFPCCSLGARTEVVEKNPEATKALIKLLGNLGHYADEHKDEVAKILSQKIGVSENAINKCEIKYFTTPSEKWYNGINVYVKALNEMGKFSGELKGKSFDEVKEKAFDFSCLEQSK</sequence>
<name>A0A1M6PUI7_9CLOT</name>
<gene>
    <name evidence="2" type="ORF">SAMN02745248_01811</name>
</gene>
<dbReference type="Pfam" id="PF13379">
    <property type="entry name" value="NMT1_2"/>
    <property type="match status" value="1"/>
</dbReference>
<dbReference type="EMBL" id="FRAD01000014">
    <property type="protein sequence ID" value="SHK11577.1"/>
    <property type="molecule type" value="Genomic_DNA"/>
</dbReference>
<evidence type="ECO:0000313" key="2">
    <source>
        <dbReference type="EMBL" id="SHK11577.1"/>
    </source>
</evidence>
<organism evidence="2 3">
    <name type="scientific">Hathewaya proteolytica DSM 3090</name>
    <dbReference type="NCBI Taxonomy" id="1121331"/>
    <lineage>
        <taxon>Bacteria</taxon>
        <taxon>Bacillati</taxon>
        <taxon>Bacillota</taxon>
        <taxon>Clostridia</taxon>
        <taxon>Eubacteriales</taxon>
        <taxon>Clostridiaceae</taxon>
        <taxon>Hathewaya</taxon>
    </lineage>
</organism>
<dbReference type="Gene3D" id="3.40.190.10">
    <property type="entry name" value="Periplasmic binding protein-like II"/>
    <property type="match status" value="1"/>
</dbReference>
<feature type="chain" id="PRO_5039185862" evidence="1">
    <location>
        <begin position="24"/>
        <end position="381"/>
    </location>
</feature>
<dbReference type="PANTHER" id="PTHR30024:SF42">
    <property type="entry name" value="ALIPHATIC SULFONATES-BINDING PROTEIN-RELATED"/>
    <property type="match status" value="1"/>
</dbReference>
<accession>A0A1M6PUI7</accession>
<evidence type="ECO:0000313" key="3">
    <source>
        <dbReference type="Proteomes" id="UP000183952"/>
    </source>
</evidence>
<dbReference type="PROSITE" id="PS51257">
    <property type="entry name" value="PROKAR_LIPOPROTEIN"/>
    <property type="match status" value="1"/>
</dbReference>
<keyword evidence="3" id="KW-1185">Reference proteome</keyword>
<evidence type="ECO:0000256" key="1">
    <source>
        <dbReference type="SAM" id="SignalP"/>
    </source>
</evidence>
<dbReference type="AlphaFoldDB" id="A0A1M6PUI7"/>
<dbReference type="OrthoDB" id="286202at2"/>
<protein>
    <submittedName>
        <fullName evidence="2">NitT/TauT family transport system substrate-binding protein</fullName>
    </submittedName>
</protein>
<feature type="signal peptide" evidence="1">
    <location>
        <begin position="1"/>
        <end position="23"/>
    </location>
</feature>
<dbReference type="STRING" id="1121331.SAMN02745248_01811"/>
<dbReference type="RefSeq" id="WP_072903769.1">
    <property type="nucleotide sequence ID" value="NZ_FRAD01000014.1"/>
</dbReference>
<dbReference type="Proteomes" id="UP000183952">
    <property type="component" value="Unassembled WGS sequence"/>
</dbReference>
<dbReference type="SUPFAM" id="SSF53850">
    <property type="entry name" value="Periplasmic binding protein-like II"/>
    <property type="match status" value="1"/>
</dbReference>
<keyword evidence="1" id="KW-0732">Signal</keyword>
<reference evidence="2 3" key="1">
    <citation type="submission" date="2016-11" db="EMBL/GenBank/DDBJ databases">
        <authorList>
            <person name="Jaros S."/>
            <person name="Januszkiewicz K."/>
            <person name="Wedrychowicz H."/>
        </authorList>
    </citation>
    <scope>NUCLEOTIDE SEQUENCE [LARGE SCALE GENOMIC DNA]</scope>
    <source>
        <strain evidence="2 3">DSM 3090</strain>
    </source>
</reference>